<accession>A0A6J5MK44</accession>
<dbReference type="InterPro" id="IPR036157">
    <property type="entry name" value="dUTPase-like_sf"/>
</dbReference>
<dbReference type="InterPro" id="IPR011962">
    <property type="entry name" value="dCTP_deaminase"/>
</dbReference>
<dbReference type="PROSITE" id="PS50819">
    <property type="entry name" value="INTEIN_ENDONUCLEASE"/>
    <property type="match status" value="1"/>
</dbReference>
<sequence>MTILNDTAIKLLAENGMITPFVPKLIRRIEHGVTLDGANQLVIPAISYGASSYGYDLRLSPKEFFVFKHVPGTVVNPKEFSKANLQRVELQEDRFGRFFIMPHNSYGLGAALEHLRLPPNITALFIGKSTYARCGVIANLTPGEACLSEDTEVLCRTGWKLISEVLTGEEVMCLDDTKAVYQPVQDFHRYYFNGKMLSFQSKVVSQVVTPGHMMWAAISKRRIEAEAGYASGRVAGVRRKASMTYPFERVEAQTVFGRHNLYLSRDVDWLGSRIGNTVTIGEREYPTDAWLRFLGCWLGDGSTYVQSGGNYVIKLAVVTKERKRAYFKEVLQSLGVNFSESGYGFAFHHKATCLYLMQFRGARNKRIPREYINLSAGQLALIREGMMHSDGNIQTSTYVSVSKQLVNDFQEICLKIGDYATCWAKESTINGKTFTSHVCRFSSRNPSPSKILPENCEKIPYSGFVYDLTVPSHVFLMRHRGRVSWTGNSWHGHLTLEFSNSSSADVRIYANEGIVQALFFSGEPCGTSYEDRSGKYQGQTEGVTLARA</sequence>
<feature type="domain" description="DOD-type homing endonuclease" evidence="2">
    <location>
        <begin position="293"/>
        <end position="418"/>
    </location>
</feature>
<dbReference type="EMBL" id="LR796483">
    <property type="protein sequence ID" value="CAB4146938.1"/>
    <property type="molecule type" value="Genomic_DNA"/>
</dbReference>
<keyword evidence="1" id="KW-0546">Nucleotide metabolism</keyword>
<dbReference type="PANTHER" id="PTHR42680:SF3">
    <property type="entry name" value="DCTP DEAMINASE"/>
    <property type="match status" value="1"/>
</dbReference>
<name>A0A6J5MK44_9CAUD</name>
<protein>
    <recommendedName>
        <fullName evidence="2">DOD-type homing endonuclease domain-containing protein</fullName>
    </recommendedName>
</protein>
<evidence type="ECO:0000313" key="3">
    <source>
        <dbReference type="EMBL" id="CAB4146938.1"/>
    </source>
</evidence>
<dbReference type="SUPFAM" id="SSF51294">
    <property type="entry name" value="Hedgehog/intein (Hint) domain"/>
    <property type="match status" value="1"/>
</dbReference>
<dbReference type="GO" id="GO:0004519">
    <property type="term" value="F:endonuclease activity"/>
    <property type="evidence" value="ECO:0007669"/>
    <property type="project" value="InterPro"/>
</dbReference>
<dbReference type="Gene3D" id="2.170.16.10">
    <property type="entry name" value="Hedgehog/Intein (Hint) domain"/>
    <property type="match status" value="1"/>
</dbReference>
<dbReference type="PANTHER" id="PTHR42680">
    <property type="entry name" value="DCTP DEAMINASE"/>
    <property type="match status" value="1"/>
</dbReference>
<evidence type="ECO:0000256" key="1">
    <source>
        <dbReference type="ARBA" id="ARBA00023080"/>
    </source>
</evidence>
<organism evidence="3">
    <name type="scientific">uncultured Caudovirales phage</name>
    <dbReference type="NCBI Taxonomy" id="2100421"/>
    <lineage>
        <taxon>Viruses</taxon>
        <taxon>Duplodnaviria</taxon>
        <taxon>Heunggongvirae</taxon>
        <taxon>Uroviricota</taxon>
        <taxon>Caudoviricetes</taxon>
        <taxon>Peduoviridae</taxon>
        <taxon>Maltschvirus</taxon>
        <taxon>Maltschvirus maltsch</taxon>
    </lineage>
</organism>
<dbReference type="Pfam" id="PF22769">
    <property type="entry name" value="DCD"/>
    <property type="match status" value="1"/>
</dbReference>
<dbReference type="GO" id="GO:0008829">
    <property type="term" value="F:dCTP deaminase activity"/>
    <property type="evidence" value="ECO:0007669"/>
    <property type="project" value="InterPro"/>
</dbReference>
<dbReference type="GO" id="GO:0015949">
    <property type="term" value="P:nucleobase-containing small molecule interconversion"/>
    <property type="evidence" value="ECO:0007669"/>
    <property type="project" value="TreeGrafter"/>
</dbReference>
<proteinExistence type="predicted"/>
<gene>
    <name evidence="3" type="ORF">UFOVP431_3</name>
</gene>
<reference evidence="3" key="1">
    <citation type="submission" date="2020-04" db="EMBL/GenBank/DDBJ databases">
        <authorList>
            <person name="Chiriac C."/>
            <person name="Salcher M."/>
            <person name="Ghai R."/>
            <person name="Kavagutti S V."/>
        </authorList>
    </citation>
    <scope>NUCLEOTIDE SEQUENCE</scope>
</reference>
<dbReference type="Gene3D" id="3.10.28.10">
    <property type="entry name" value="Homing endonucleases"/>
    <property type="match status" value="1"/>
</dbReference>
<dbReference type="InterPro" id="IPR027434">
    <property type="entry name" value="Homing_endonucl"/>
</dbReference>
<dbReference type="SUPFAM" id="SSF51283">
    <property type="entry name" value="dUTPase-like"/>
    <property type="match status" value="1"/>
</dbReference>
<evidence type="ECO:0000259" key="2">
    <source>
        <dbReference type="PROSITE" id="PS50819"/>
    </source>
</evidence>
<dbReference type="InterPro" id="IPR004042">
    <property type="entry name" value="Intein_endonuc_central"/>
</dbReference>
<dbReference type="Gene3D" id="2.70.40.10">
    <property type="match status" value="2"/>
</dbReference>
<dbReference type="GO" id="GO:0006229">
    <property type="term" value="P:dUTP biosynthetic process"/>
    <property type="evidence" value="ECO:0007669"/>
    <property type="project" value="InterPro"/>
</dbReference>
<dbReference type="InterPro" id="IPR036844">
    <property type="entry name" value="Hint_dom_sf"/>
</dbReference>